<proteinExistence type="predicted"/>
<evidence type="ECO:0000313" key="1">
    <source>
        <dbReference type="EMBL" id="MBB6396968.1"/>
    </source>
</evidence>
<organism evidence="1 2">
    <name type="scientific">Actinomadura coerulea</name>
    <dbReference type="NCBI Taxonomy" id="46159"/>
    <lineage>
        <taxon>Bacteria</taxon>
        <taxon>Bacillati</taxon>
        <taxon>Actinomycetota</taxon>
        <taxon>Actinomycetes</taxon>
        <taxon>Streptosporangiales</taxon>
        <taxon>Thermomonosporaceae</taxon>
        <taxon>Actinomadura</taxon>
    </lineage>
</organism>
<reference evidence="1 2" key="1">
    <citation type="submission" date="2020-08" db="EMBL/GenBank/DDBJ databases">
        <title>Sequencing the genomes of 1000 actinobacteria strains.</title>
        <authorList>
            <person name="Klenk H.-P."/>
        </authorList>
    </citation>
    <scope>NUCLEOTIDE SEQUENCE [LARGE SCALE GENOMIC DNA]</scope>
    <source>
        <strain evidence="1 2">DSM 43675</strain>
    </source>
</reference>
<dbReference type="AlphaFoldDB" id="A0A7X0G063"/>
<dbReference type="RefSeq" id="WP_185026983.1">
    <property type="nucleotide sequence ID" value="NZ_JACHMQ010000001.1"/>
</dbReference>
<name>A0A7X0G063_9ACTN</name>
<protein>
    <submittedName>
        <fullName evidence="1">Uncharacterized protein</fullName>
    </submittedName>
</protein>
<accession>A0A7X0G063</accession>
<dbReference type="EMBL" id="JACHMQ010000001">
    <property type="protein sequence ID" value="MBB6396968.1"/>
    <property type="molecule type" value="Genomic_DNA"/>
</dbReference>
<comment type="caution">
    <text evidence="1">The sequence shown here is derived from an EMBL/GenBank/DDBJ whole genome shotgun (WGS) entry which is preliminary data.</text>
</comment>
<dbReference type="Proteomes" id="UP000546324">
    <property type="component" value="Unassembled WGS sequence"/>
</dbReference>
<evidence type="ECO:0000313" key="2">
    <source>
        <dbReference type="Proteomes" id="UP000546324"/>
    </source>
</evidence>
<gene>
    <name evidence="1" type="ORF">BKA00_003882</name>
</gene>
<keyword evidence="2" id="KW-1185">Reference proteome</keyword>
<sequence>MFRKIVSLPAPAEQGVPASLDRTAGPVTWRCSPSIAAGFRRDLPISKIAGAGSVRELG</sequence>